<dbReference type="Proteomes" id="UP000190037">
    <property type="component" value="Unassembled WGS sequence"/>
</dbReference>
<gene>
    <name evidence="2" type="ORF">B4N89_37130</name>
</gene>
<dbReference type="RefSeq" id="WP_078980975.1">
    <property type="nucleotide sequence ID" value="NZ_MWQN01000003.1"/>
</dbReference>
<feature type="chain" id="PRO_5012052228" evidence="1">
    <location>
        <begin position="27"/>
        <end position="64"/>
    </location>
</feature>
<evidence type="ECO:0000256" key="1">
    <source>
        <dbReference type="SAM" id="SignalP"/>
    </source>
</evidence>
<sequence>MRIRTVVAAVVLTGITAIVGAGTAQADAFGGQESASVVAFGDSDHGHGEFFLVGDADRAFGFAG</sequence>
<evidence type="ECO:0000313" key="3">
    <source>
        <dbReference type="Proteomes" id="UP000190037"/>
    </source>
</evidence>
<protein>
    <submittedName>
        <fullName evidence="2">Uncharacterized protein</fullName>
    </submittedName>
</protein>
<keyword evidence="1" id="KW-0732">Signal</keyword>
<feature type="signal peptide" evidence="1">
    <location>
        <begin position="1"/>
        <end position="26"/>
    </location>
</feature>
<keyword evidence="3" id="KW-1185">Reference proteome</keyword>
<dbReference type="AlphaFoldDB" id="A0A1T3NMB3"/>
<name>A0A1T3NMB3_9ACTN</name>
<accession>A0A1T3NMB3</accession>
<dbReference type="EMBL" id="MWQN01000003">
    <property type="protein sequence ID" value="OPC77882.1"/>
    <property type="molecule type" value="Genomic_DNA"/>
</dbReference>
<reference evidence="2 3" key="1">
    <citation type="submission" date="2017-03" db="EMBL/GenBank/DDBJ databases">
        <title>Draft genome sequence of Streptomyces scabrisporus NF3, endophyte isolated from Amphipterygium adstringens.</title>
        <authorList>
            <person name="Vazquez M."/>
            <person name="Ceapa C.D."/>
            <person name="Rodriguez Luna D."/>
            <person name="Sanchez Esquivel S."/>
        </authorList>
    </citation>
    <scope>NUCLEOTIDE SEQUENCE [LARGE SCALE GENOMIC DNA]</scope>
    <source>
        <strain evidence="2 3">NF3</strain>
    </source>
</reference>
<organism evidence="2 3">
    <name type="scientific">Embleya scabrispora</name>
    <dbReference type="NCBI Taxonomy" id="159449"/>
    <lineage>
        <taxon>Bacteria</taxon>
        <taxon>Bacillati</taxon>
        <taxon>Actinomycetota</taxon>
        <taxon>Actinomycetes</taxon>
        <taxon>Kitasatosporales</taxon>
        <taxon>Streptomycetaceae</taxon>
        <taxon>Embleya</taxon>
    </lineage>
</organism>
<comment type="caution">
    <text evidence="2">The sequence shown here is derived from an EMBL/GenBank/DDBJ whole genome shotgun (WGS) entry which is preliminary data.</text>
</comment>
<evidence type="ECO:0000313" key="2">
    <source>
        <dbReference type="EMBL" id="OPC77882.1"/>
    </source>
</evidence>
<proteinExistence type="predicted"/>